<feature type="domain" description="Prohead serine protease" evidence="5">
    <location>
        <begin position="65"/>
        <end position="191"/>
    </location>
</feature>
<dbReference type="RefSeq" id="WP_238291869.1">
    <property type="nucleotide sequence ID" value="NZ_BPQS01000046.1"/>
</dbReference>
<protein>
    <submittedName>
        <fullName evidence="6">HK97 family phage prohead protease</fullName>
    </submittedName>
</protein>
<keyword evidence="3" id="KW-0378">Hydrolase</keyword>
<reference evidence="7" key="1">
    <citation type="journal article" date="2019" name="Int. J. Syst. Evol. Microbiol.">
        <title>The Global Catalogue of Microorganisms (GCM) 10K type strain sequencing project: providing services to taxonomists for standard genome sequencing and annotation.</title>
        <authorList>
            <consortium name="The Broad Institute Genomics Platform"/>
            <consortium name="The Broad Institute Genome Sequencing Center for Infectious Disease"/>
            <person name="Wu L."/>
            <person name="Ma J."/>
        </authorList>
    </citation>
    <scope>NUCLEOTIDE SEQUENCE [LARGE SCALE GENOMIC DNA]</scope>
    <source>
        <strain evidence="7">CECT 7806</strain>
    </source>
</reference>
<keyword evidence="2 6" id="KW-0645">Protease</keyword>
<dbReference type="Pfam" id="PF04586">
    <property type="entry name" value="Peptidase_S78"/>
    <property type="match status" value="1"/>
</dbReference>
<dbReference type="InterPro" id="IPR054613">
    <property type="entry name" value="Peptidase_S78_dom"/>
</dbReference>
<name>A0ABT8APQ8_9HYPH</name>
<evidence type="ECO:0000256" key="2">
    <source>
        <dbReference type="ARBA" id="ARBA00022670"/>
    </source>
</evidence>
<evidence type="ECO:0000259" key="5">
    <source>
        <dbReference type="Pfam" id="PF04586"/>
    </source>
</evidence>
<dbReference type="GO" id="GO:0008233">
    <property type="term" value="F:peptidase activity"/>
    <property type="evidence" value="ECO:0007669"/>
    <property type="project" value="UniProtKB-KW"/>
</dbReference>
<evidence type="ECO:0000256" key="4">
    <source>
        <dbReference type="SAM" id="MobiDB-lite"/>
    </source>
</evidence>
<proteinExistence type="predicted"/>
<organism evidence="6 7">
    <name type="scientific">Methylobacterium longum</name>
    <dbReference type="NCBI Taxonomy" id="767694"/>
    <lineage>
        <taxon>Bacteria</taxon>
        <taxon>Pseudomonadati</taxon>
        <taxon>Pseudomonadota</taxon>
        <taxon>Alphaproteobacteria</taxon>
        <taxon>Hyphomicrobiales</taxon>
        <taxon>Methylobacteriaceae</taxon>
        <taxon>Methylobacterium</taxon>
    </lineage>
</organism>
<feature type="region of interest" description="Disordered" evidence="4">
    <location>
        <begin position="367"/>
        <end position="396"/>
    </location>
</feature>
<dbReference type="Proteomes" id="UP001244297">
    <property type="component" value="Unassembled WGS sequence"/>
</dbReference>
<evidence type="ECO:0000313" key="6">
    <source>
        <dbReference type="EMBL" id="MDN3571818.1"/>
    </source>
</evidence>
<accession>A0ABT8APQ8</accession>
<evidence type="ECO:0000256" key="3">
    <source>
        <dbReference type="ARBA" id="ARBA00022801"/>
    </source>
</evidence>
<comment type="caution">
    <text evidence="6">The sequence shown here is derived from an EMBL/GenBank/DDBJ whole genome shotgun (WGS) entry which is preliminary data.</text>
</comment>
<keyword evidence="7" id="KW-1185">Reference proteome</keyword>
<sequence>MASKPVSLDEYLHSKGAYGVERKTFAKDDGVILKGMPSSEIKRVKYDEEKGAASFVMSAEVEDRDRDIVIQAGLDTSNFEANPVALFSHNSNFMIGKWSALSKNLTGRPKRTEGTLNLSLGVPKADEAAILLKSDTLRACSIGFLPKEIERREVPDEQRGDFYYPGYMIHSAELFECSVCAVPANPMALAKATLDGERWALEDLERVLDGWSKQHGLLIPRKAFEDAHRGSGGDRKSFVMGGERFVAWKDAAGEPHLEKASSIAKGDFVSWSANGATARGKVTKIVSDGTIEVPGATVAGTTDDPAAKITIYTQDGDGWTATDTKVAHKCSALTKIDALKAAAMEPTGLAESITAKLLAALGIKGKTEAADPKPGEGGQKPAPEPTPEQKLRQQFADDLPALEARHLMIEADARMADLDATMGQHVPA</sequence>
<gene>
    <name evidence="6" type="ORF">QWZ18_14430</name>
</gene>
<dbReference type="EMBL" id="JAUFPT010000046">
    <property type="protein sequence ID" value="MDN3571818.1"/>
    <property type="molecule type" value="Genomic_DNA"/>
</dbReference>
<evidence type="ECO:0000313" key="7">
    <source>
        <dbReference type="Proteomes" id="UP001244297"/>
    </source>
</evidence>
<dbReference type="GO" id="GO:0006508">
    <property type="term" value="P:proteolysis"/>
    <property type="evidence" value="ECO:0007669"/>
    <property type="project" value="UniProtKB-KW"/>
</dbReference>
<keyword evidence="1" id="KW-1188">Viral release from host cell</keyword>
<evidence type="ECO:0000256" key="1">
    <source>
        <dbReference type="ARBA" id="ARBA00022612"/>
    </source>
</evidence>